<comment type="similarity">
    <text evidence="2">Belongs to the INSIG family.</text>
</comment>
<dbReference type="GO" id="GO:0006695">
    <property type="term" value="P:cholesterol biosynthetic process"/>
    <property type="evidence" value="ECO:0007669"/>
    <property type="project" value="TreeGrafter"/>
</dbReference>
<evidence type="ECO:0000256" key="8">
    <source>
        <dbReference type="ARBA" id="ARBA00023166"/>
    </source>
</evidence>
<keyword evidence="7 9" id="KW-0472">Membrane</keyword>
<dbReference type="Proteomes" id="UP000887567">
    <property type="component" value="Unplaced"/>
</dbReference>
<comment type="subcellular location">
    <subcellularLocation>
        <location evidence="1">Endoplasmic reticulum membrane</location>
        <topology evidence="1">Multi-pass membrane protein</topology>
    </subcellularLocation>
</comment>
<dbReference type="OrthoDB" id="205546at2759"/>
<feature type="transmembrane region" description="Helical" evidence="9">
    <location>
        <begin position="63"/>
        <end position="86"/>
    </location>
</feature>
<dbReference type="GeneID" id="110241808"/>
<keyword evidence="3" id="KW-0153">Cholesterol metabolism</keyword>
<dbReference type="PANTHER" id="PTHR15301:SF3">
    <property type="entry name" value="PROTEIN NSG1-RELATED"/>
    <property type="match status" value="1"/>
</dbReference>
<reference evidence="10" key="1">
    <citation type="submission" date="2022-11" db="UniProtKB">
        <authorList>
            <consortium name="EnsemblMetazoa"/>
        </authorList>
    </citation>
    <scope>IDENTIFICATION</scope>
</reference>
<evidence type="ECO:0000313" key="11">
    <source>
        <dbReference type="Proteomes" id="UP000887567"/>
    </source>
</evidence>
<evidence type="ECO:0000256" key="9">
    <source>
        <dbReference type="SAM" id="Phobius"/>
    </source>
</evidence>
<evidence type="ECO:0000256" key="1">
    <source>
        <dbReference type="ARBA" id="ARBA00004477"/>
    </source>
</evidence>
<feature type="transmembrane region" description="Helical" evidence="9">
    <location>
        <begin position="194"/>
        <end position="218"/>
    </location>
</feature>
<dbReference type="KEGG" id="epa:110241808"/>
<keyword evidence="4 9" id="KW-0812">Transmembrane</keyword>
<dbReference type="OMA" id="SKKCGPY"/>
<dbReference type="GO" id="GO:0032933">
    <property type="term" value="P:SREBP signaling pathway"/>
    <property type="evidence" value="ECO:0007669"/>
    <property type="project" value="TreeGrafter"/>
</dbReference>
<evidence type="ECO:0000256" key="6">
    <source>
        <dbReference type="ARBA" id="ARBA00022989"/>
    </source>
</evidence>
<evidence type="ECO:0000256" key="5">
    <source>
        <dbReference type="ARBA" id="ARBA00022824"/>
    </source>
</evidence>
<keyword evidence="8" id="KW-0443">Lipid metabolism</keyword>
<evidence type="ECO:0000256" key="2">
    <source>
        <dbReference type="ARBA" id="ARBA00007475"/>
    </source>
</evidence>
<keyword evidence="6 9" id="KW-1133">Transmembrane helix</keyword>
<dbReference type="PANTHER" id="PTHR15301">
    <property type="entry name" value="INSULIN-INDUCED GENE 1"/>
    <property type="match status" value="1"/>
</dbReference>
<feature type="transmembrane region" description="Helical" evidence="9">
    <location>
        <begin position="224"/>
        <end position="247"/>
    </location>
</feature>
<keyword evidence="8" id="KW-0753">Steroid metabolism</keyword>
<evidence type="ECO:0000313" key="10">
    <source>
        <dbReference type="EnsemblMetazoa" id="XP_020903373.2"/>
    </source>
</evidence>
<dbReference type="GO" id="GO:0032869">
    <property type="term" value="P:cellular response to insulin stimulus"/>
    <property type="evidence" value="ECO:0007669"/>
    <property type="project" value="TreeGrafter"/>
</dbReference>
<keyword evidence="5" id="KW-0256">Endoplasmic reticulum</keyword>
<dbReference type="AlphaFoldDB" id="A0A913XEV0"/>
<accession>A0A913XEV0</accession>
<feature type="transmembrane region" description="Helical" evidence="9">
    <location>
        <begin position="170"/>
        <end position="187"/>
    </location>
</feature>
<organism evidence="10 11">
    <name type="scientific">Exaiptasia diaphana</name>
    <name type="common">Tropical sea anemone</name>
    <name type="synonym">Aiptasia pulchella</name>
    <dbReference type="NCBI Taxonomy" id="2652724"/>
    <lineage>
        <taxon>Eukaryota</taxon>
        <taxon>Metazoa</taxon>
        <taxon>Cnidaria</taxon>
        <taxon>Anthozoa</taxon>
        <taxon>Hexacorallia</taxon>
        <taxon>Actiniaria</taxon>
        <taxon>Aiptasiidae</taxon>
        <taxon>Exaiptasia</taxon>
    </lineage>
</organism>
<sequence>MRSNIRQKIHIAIYVDLKGNIALVFHEFGFFMHCFLCGKQTRSAGQFLIHMYRKIAPTTVNTVVRGIVLFLIGGFLAMVLFALSILPEAQKRRLGSFPIEIIIRVYSTFWWIPPSCGTMAATIGLACPGLDSWLGKPHNFQREWSSVARCVAMFVGISHGTAKLDFSSSYHLFVFMAITSILLWWFFDRSILGLGIAATSALAASVAVILLLYLGVWILRYRQVLAVVPGLFFSGAVTFGNIGRQLAMVESIPRKYKEHFD</sequence>
<dbReference type="RefSeq" id="XP_020903373.2">
    <property type="nucleotide sequence ID" value="XM_021047714.2"/>
</dbReference>
<proteinExistence type="inferred from homology"/>
<dbReference type="InterPro" id="IPR025929">
    <property type="entry name" value="INSIG_fam"/>
</dbReference>
<evidence type="ECO:0000256" key="3">
    <source>
        <dbReference type="ARBA" id="ARBA00022548"/>
    </source>
</evidence>
<keyword evidence="8" id="KW-1207">Sterol metabolism</keyword>
<name>A0A913XEV0_EXADI</name>
<protein>
    <submittedName>
        <fullName evidence="10">Uncharacterized protein</fullName>
    </submittedName>
</protein>
<evidence type="ECO:0000256" key="7">
    <source>
        <dbReference type="ARBA" id="ARBA00023136"/>
    </source>
</evidence>
<dbReference type="GO" id="GO:0032937">
    <property type="term" value="C:SREBP-SCAP-Insig complex"/>
    <property type="evidence" value="ECO:0007669"/>
    <property type="project" value="TreeGrafter"/>
</dbReference>
<dbReference type="EnsemblMetazoa" id="XM_021047714.2">
    <property type="protein sequence ID" value="XP_020903373.2"/>
    <property type="gene ID" value="LOC110241808"/>
</dbReference>
<dbReference type="GO" id="GO:0036316">
    <property type="term" value="P:SREBP-SCAP complex retention in endoplasmic reticulum"/>
    <property type="evidence" value="ECO:0007669"/>
    <property type="project" value="TreeGrafter"/>
</dbReference>
<keyword evidence="11" id="KW-1185">Reference proteome</keyword>
<dbReference type="Pfam" id="PF07281">
    <property type="entry name" value="INSIG"/>
    <property type="match status" value="1"/>
</dbReference>
<evidence type="ECO:0000256" key="4">
    <source>
        <dbReference type="ARBA" id="ARBA00022692"/>
    </source>
</evidence>